<feature type="transmembrane region" description="Helical" evidence="6">
    <location>
        <begin position="50"/>
        <end position="69"/>
    </location>
</feature>
<dbReference type="PANTHER" id="PTHR30250">
    <property type="entry name" value="PST FAMILY PREDICTED COLANIC ACID TRANSPORTER"/>
    <property type="match status" value="1"/>
</dbReference>
<evidence type="ECO:0000256" key="2">
    <source>
        <dbReference type="ARBA" id="ARBA00022475"/>
    </source>
</evidence>
<keyword evidence="8" id="KW-1185">Reference proteome</keyword>
<organism evidence="7 8">
    <name type="scientific">Shouchella lonarensis</name>
    <dbReference type="NCBI Taxonomy" id="1464122"/>
    <lineage>
        <taxon>Bacteria</taxon>
        <taxon>Bacillati</taxon>
        <taxon>Bacillota</taxon>
        <taxon>Bacilli</taxon>
        <taxon>Bacillales</taxon>
        <taxon>Bacillaceae</taxon>
        <taxon>Shouchella</taxon>
    </lineage>
</organism>
<feature type="transmembrane region" description="Helical" evidence="6">
    <location>
        <begin position="429"/>
        <end position="451"/>
    </location>
</feature>
<feature type="transmembrane region" description="Helical" evidence="6">
    <location>
        <begin position="372"/>
        <end position="393"/>
    </location>
</feature>
<reference evidence="8" key="1">
    <citation type="submission" date="2016-09" db="EMBL/GenBank/DDBJ databases">
        <authorList>
            <person name="Varghese N."/>
            <person name="Submissions S."/>
        </authorList>
    </citation>
    <scope>NUCLEOTIDE SEQUENCE [LARGE SCALE GENOMIC DNA]</scope>
    <source>
        <strain evidence="8">25nlg</strain>
    </source>
</reference>
<dbReference type="GO" id="GO:0005886">
    <property type="term" value="C:plasma membrane"/>
    <property type="evidence" value="ECO:0007669"/>
    <property type="project" value="UniProtKB-SubCell"/>
</dbReference>
<dbReference type="PIRSF" id="PIRSF038958">
    <property type="entry name" value="PG_synth_SpoVB"/>
    <property type="match status" value="1"/>
</dbReference>
<dbReference type="Proteomes" id="UP000242662">
    <property type="component" value="Unassembled WGS sequence"/>
</dbReference>
<dbReference type="RefSeq" id="WP_090774256.1">
    <property type="nucleotide sequence ID" value="NZ_FMYM01000001.1"/>
</dbReference>
<dbReference type="STRING" id="1464122.SAMN05421737_10122"/>
<keyword evidence="4 6" id="KW-1133">Transmembrane helix</keyword>
<feature type="transmembrane region" description="Helical" evidence="6">
    <location>
        <begin position="89"/>
        <end position="111"/>
    </location>
</feature>
<feature type="transmembrane region" description="Helical" evidence="6">
    <location>
        <begin position="493"/>
        <end position="513"/>
    </location>
</feature>
<accession>A0A1G6GH73</accession>
<feature type="transmembrane region" description="Helical" evidence="6">
    <location>
        <begin position="165"/>
        <end position="185"/>
    </location>
</feature>
<proteinExistence type="predicted"/>
<evidence type="ECO:0000256" key="6">
    <source>
        <dbReference type="SAM" id="Phobius"/>
    </source>
</evidence>
<keyword evidence="3 6" id="KW-0812">Transmembrane</keyword>
<feature type="transmembrane region" description="Helical" evidence="6">
    <location>
        <begin position="400"/>
        <end position="423"/>
    </location>
</feature>
<comment type="subcellular location">
    <subcellularLocation>
        <location evidence="1">Cell membrane</location>
        <topology evidence="1">Multi-pass membrane protein</topology>
    </subcellularLocation>
</comment>
<protein>
    <submittedName>
        <fullName evidence="7">Membrane protein involved in the export of O-antigen and teichoic acid</fullName>
    </submittedName>
</protein>
<evidence type="ECO:0000256" key="4">
    <source>
        <dbReference type="ARBA" id="ARBA00022989"/>
    </source>
</evidence>
<dbReference type="AlphaFoldDB" id="A0A1G6GH73"/>
<evidence type="ECO:0000256" key="3">
    <source>
        <dbReference type="ARBA" id="ARBA00022692"/>
    </source>
</evidence>
<dbReference type="OrthoDB" id="9775950at2"/>
<evidence type="ECO:0000256" key="5">
    <source>
        <dbReference type="ARBA" id="ARBA00023136"/>
    </source>
</evidence>
<keyword evidence="5 6" id="KW-0472">Membrane</keyword>
<evidence type="ECO:0000313" key="8">
    <source>
        <dbReference type="Proteomes" id="UP000242662"/>
    </source>
</evidence>
<sequence length="536" mass="58785">MTDSNLIQKTKILTAATLISKIIGFLYVVPLTAMVSTDGMGLYSEGYQPYQVLLSLATLGVPLAMSKFVSKYHTLGDYETAHRLFRSGIIFMLVTGIIGFLLLFSAAPILAEIFLSLGDKKSVYTVGDTTLVIRMVSVALIIVPAMAIIRGYFQGFGQMVPTAISQVIEQLVRVSFILAIVFYIMKTSGDVVLAVGFATFGAFIGAIGGGFVLIWYYMKERPTIAHKVSTSAVRHRLPLVGMYKEIIRYALPISFVGLSIPLFQLIDVATIENALGSGAGKEYKGILVMMVHKLVLIPMALATALSITLVPTITQAYTSGEKTLLQRNVFQSYQMILFICIPAAFGLVVLAEPIYGAIYGVKEQFHIGVETLMLYGPITLIFSLYAVTGAILQGLNRQKYAMISLAIGLLAKVILAFPLLWLLGRTGAIWTSYIGFGLALAMNVWAIGKFAQFRYNVLLKRALLIFMISLIMTAATWIISRGLMVWLPIDSRLSGVIVTAISISSAIVCYFFLTVRVHLAGEVLGERFRFLNRRGY</sequence>
<feature type="transmembrane region" description="Helical" evidence="6">
    <location>
        <begin position="12"/>
        <end position="30"/>
    </location>
</feature>
<dbReference type="InterPro" id="IPR024923">
    <property type="entry name" value="PG_synth_SpoVB"/>
</dbReference>
<feature type="transmembrane region" description="Helical" evidence="6">
    <location>
        <begin position="246"/>
        <end position="266"/>
    </location>
</feature>
<feature type="transmembrane region" description="Helical" evidence="6">
    <location>
        <begin position="463"/>
        <end position="487"/>
    </location>
</feature>
<feature type="transmembrane region" description="Helical" evidence="6">
    <location>
        <begin position="191"/>
        <end position="217"/>
    </location>
</feature>
<evidence type="ECO:0000256" key="1">
    <source>
        <dbReference type="ARBA" id="ARBA00004651"/>
    </source>
</evidence>
<keyword evidence="2" id="KW-1003">Cell membrane</keyword>
<feature type="transmembrane region" description="Helical" evidence="6">
    <location>
        <begin position="335"/>
        <end position="360"/>
    </location>
</feature>
<name>A0A1G6GH73_9BACI</name>
<evidence type="ECO:0000313" key="7">
    <source>
        <dbReference type="EMBL" id="SDB81105.1"/>
    </source>
</evidence>
<dbReference type="Pfam" id="PF01943">
    <property type="entry name" value="Polysacc_synt"/>
    <property type="match status" value="1"/>
</dbReference>
<feature type="transmembrane region" description="Helical" evidence="6">
    <location>
        <begin position="131"/>
        <end position="153"/>
    </location>
</feature>
<dbReference type="InterPro" id="IPR050833">
    <property type="entry name" value="Poly_Biosynth_Transport"/>
</dbReference>
<feature type="transmembrane region" description="Helical" evidence="6">
    <location>
        <begin position="286"/>
        <end position="314"/>
    </location>
</feature>
<dbReference type="InterPro" id="IPR002797">
    <property type="entry name" value="Polysacc_synth"/>
</dbReference>
<dbReference type="PANTHER" id="PTHR30250:SF21">
    <property type="entry name" value="LIPID II FLIPPASE MURJ"/>
    <property type="match status" value="1"/>
</dbReference>
<dbReference type="CDD" id="cd13124">
    <property type="entry name" value="MATE_SpoVB_like"/>
    <property type="match status" value="1"/>
</dbReference>
<dbReference type="EMBL" id="FMYM01000001">
    <property type="protein sequence ID" value="SDB81105.1"/>
    <property type="molecule type" value="Genomic_DNA"/>
</dbReference>
<gene>
    <name evidence="7" type="ORF">SAMN05421737_10122</name>
</gene>